<sequence>ANDVAGKEKVQEPVSEYDQALKNVLVRMMNQEKEATEQSDNVRREFQAQCNSQSLQEKSSDDKAGDNTANDVAGKEKVQEPVSEYDQALKNVLVDVFSYTFFLVSQPQLLRWESRLQRVRMDLSYVVKVEKQKPITVQNRHHQD</sequence>
<feature type="compositionally biased region" description="Basic and acidic residues" evidence="1">
    <location>
        <begin position="31"/>
        <end position="46"/>
    </location>
</feature>
<feature type="compositionally biased region" description="Polar residues" evidence="1">
    <location>
        <begin position="48"/>
        <end position="57"/>
    </location>
</feature>
<proteinExistence type="predicted"/>
<feature type="region of interest" description="Disordered" evidence="1">
    <location>
        <begin position="31"/>
        <end position="80"/>
    </location>
</feature>
<evidence type="ECO:0000256" key="1">
    <source>
        <dbReference type="SAM" id="MobiDB-lite"/>
    </source>
</evidence>
<gene>
    <name evidence="2" type="ORF">Tci_686557</name>
</gene>
<reference evidence="2" key="1">
    <citation type="journal article" date="2019" name="Sci. Rep.">
        <title>Draft genome of Tanacetum cinerariifolium, the natural source of mosquito coil.</title>
        <authorList>
            <person name="Yamashiro T."/>
            <person name="Shiraishi A."/>
            <person name="Satake H."/>
            <person name="Nakayama K."/>
        </authorList>
    </citation>
    <scope>NUCLEOTIDE SEQUENCE</scope>
</reference>
<evidence type="ECO:0000313" key="2">
    <source>
        <dbReference type="EMBL" id="GFB14586.1"/>
    </source>
</evidence>
<comment type="caution">
    <text evidence="2">The sequence shown here is derived from an EMBL/GenBank/DDBJ whole genome shotgun (WGS) entry which is preliminary data.</text>
</comment>
<name>A0A699KWM7_TANCI</name>
<organism evidence="2">
    <name type="scientific">Tanacetum cinerariifolium</name>
    <name type="common">Dalmatian daisy</name>
    <name type="synonym">Chrysanthemum cinerariifolium</name>
    <dbReference type="NCBI Taxonomy" id="118510"/>
    <lineage>
        <taxon>Eukaryota</taxon>
        <taxon>Viridiplantae</taxon>
        <taxon>Streptophyta</taxon>
        <taxon>Embryophyta</taxon>
        <taxon>Tracheophyta</taxon>
        <taxon>Spermatophyta</taxon>
        <taxon>Magnoliopsida</taxon>
        <taxon>eudicotyledons</taxon>
        <taxon>Gunneridae</taxon>
        <taxon>Pentapetalae</taxon>
        <taxon>asterids</taxon>
        <taxon>campanulids</taxon>
        <taxon>Asterales</taxon>
        <taxon>Asteraceae</taxon>
        <taxon>Asteroideae</taxon>
        <taxon>Anthemideae</taxon>
        <taxon>Anthemidinae</taxon>
        <taxon>Tanacetum</taxon>
    </lineage>
</organism>
<accession>A0A699KWM7</accession>
<dbReference type="EMBL" id="BKCJ010562058">
    <property type="protein sequence ID" value="GFB14586.1"/>
    <property type="molecule type" value="Genomic_DNA"/>
</dbReference>
<dbReference type="AlphaFoldDB" id="A0A699KWM7"/>
<protein>
    <submittedName>
        <fullName evidence="2">Uncharacterized protein</fullName>
    </submittedName>
</protein>
<feature type="non-terminal residue" evidence="2">
    <location>
        <position position="1"/>
    </location>
</feature>